<evidence type="ECO:0008006" key="5">
    <source>
        <dbReference type="Google" id="ProtNLM"/>
    </source>
</evidence>
<gene>
    <name evidence="3" type="ORF">DFR52_102396</name>
</gene>
<proteinExistence type="predicted"/>
<accession>A0A317PLC7</accession>
<organism evidence="3 4">
    <name type="scientific">Hoeflea marina</name>
    <dbReference type="NCBI Taxonomy" id="274592"/>
    <lineage>
        <taxon>Bacteria</taxon>
        <taxon>Pseudomonadati</taxon>
        <taxon>Pseudomonadota</taxon>
        <taxon>Alphaproteobacteria</taxon>
        <taxon>Hyphomicrobiales</taxon>
        <taxon>Rhizobiaceae</taxon>
        <taxon>Hoeflea</taxon>
    </lineage>
</organism>
<keyword evidence="1" id="KW-0472">Membrane</keyword>
<feature type="transmembrane region" description="Helical" evidence="1">
    <location>
        <begin position="45"/>
        <end position="68"/>
    </location>
</feature>
<reference evidence="3 4" key="1">
    <citation type="submission" date="2018-05" db="EMBL/GenBank/DDBJ databases">
        <title>Genomic Encyclopedia of Type Strains, Phase IV (KMG-IV): sequencing the most valuable type-strain genomes for metagenomic binning, comparative biology and taxonomic classification.</title>
        <authorList>
            <person name="Goeker M."/>
        </authorList>
    </citation>
    <scope>NUCLEOTIDE SEQUENCE [LARGE SCALE GENOMIC DNA]</scope>
    <source>
        <strain evidence="3 4">DSM 16791</strain>
    </source>
</reference>
<dbReference type="Proteomes" id="UP000246352">
    <property type="component" value="Unassembled WGS sequence"/>
</dbReference>
<dbReference type="AlphaFoldDB" id="A0A317PLC7"/>
<evidence type="ECO:0000256" key="2">
    <source>
        <dbReference type="SAM" id="SignalP"/>
    </source>
</evidence>
<dbReference type="PROSITE" id="PS51257">
    <property type="entry name" value="PROKAR_LIPOPROTEIN"/>
    <property type="match status" value="1"/>
</dbReference>
<feature type="signal peptide" evidence="2">
    <location>
        <begin position="1"/>
        <end position="29"/>
    </location>
</feature>
<keyword evidence="1" id="KW-0812">Transmembrane</keyword>
<feature type="transmembrane region" description="Helical" evidence="1">
    <location>
        <begin position="155"/>
        <end position="177"/>
    </location>
</feature>
<keyword evidence="1" id="KW-1133">Transmembrane helix</keyword>
<comment type="caution">
    <text evidence="3">The sequence shown here is derived from an EMBL/GenBank/DDBJ whole genome shotgun (WGS) entry which is preliminary data.</text>
</comment>
<feature type="transmembrane region" description="Helical" evidence="1">
    <location>
        <begin position="131"/>
        <end position="149"/>
    </location>
</feature>
<feature type="chain" id="PRO_5016404767" description="HupE/UreJ protein" evidence="2">
    <location>
        <begin position="30"/>
        <end position="215"/>
    </location>
</feature>
<feature type="transmembrane region" description="Helical" evidence="1">
    <location>
        <begin position="75"/>
        <end position="95"/>
    </location>
</feature>
<dbReference type="EMBL" id="QGTR01000002">
    <property type="protein sequence ID" value="PWW01732.1"/>
    <property type="molecule type" value="Genomic_DNA"/>
</dbReference>
<keyword evidence="4" id="KW-1185">Reference proteome</keyword>
<evidence type="ECO:0000256" key="1">
    <source>
        <dbReference type="SAM" id="Phobius"/>
    </source>
</evidence>
<evidence type="ECO:0000313" key="4">
    <source>
        <dbReference type="Proteomes" id="UP000246352"/>
    </source>
</evidence>
<feature type="transmembrane region" description="Helical" evidence="1">
    <location>
        <begin position="101"/>
        <end position="119"/>
    </location>
</feature>
<protein>
    <recommendedName>
        <fullName evidence="5">HupE/UreJ protein</fullName>
    </recommendedName>
</protein>
<keyword evidence="2" id="KW-0732">Signal</keyword>
<evidence type="ECO:0000313" key="3">
    <source>
        <dbReference type="EMBL" id="PWW01732.1"/>
    </source>
</evidence>
<name>A0A317PLC7_9HYPH</name>
<sequence>MMAGQCRLRQSALPASLAAWLLACTPGHAHGLAGGSPLDELAAGFGAPLDVAAALLLIAAAGICAALWDSNRFTRLGWGLLAGTAAGPLMAWLLARSGIAIPHWPALALGIALALMTALARRWSAALMRSLLAAAGCLAVIATLLDHAVGDLTFFTGAGLVLGVVFFTAASAAAFSLPQMLLPPGIARLGLRIVASWTGAIAILLLAFTLRGAVG</sequence>
<feature type="transmembrane region" description="Helical" evidence="1">
    <location>
        <begin position="189"/>
        <end position="210"/>
    </location>
</feature>